<evidence type="ECO:0000256" key="7">
    <source>
        <dbReference type="ARBA" id="ARBA00023157"/>
    </source>
</evidence>
<dbReference type="InterPro" id="IPR036249">
    <property type="entry name" value="Thioredoxin-like_sf"/>
</dbReference>
<evidence type="ECO:0000256" key="3">
    <source>
        <dbReference type="ARBA" id="ARBA00013017"/>
    </source>
</evidence>
<dbReference type="GO" id="GO:0005737">
    <property type="term" value="C:cytoplasm"/>
    <property type="evidence" value="ECO:0007669"/>
    <property type="project" value="TreeGrafter"/>
</dbReference>
<evidence type="ECO:0000256" key="1">
    <source>
        <dbReference type="ARBA" id="ARBA00003330"/>
    </source>
</evidence>
<comment type="similarity">
    <text evidence="10">Belongs to the peroxiredoxin family. BCP/PrxQ subfamily.</text>
</comment>
<comment type="subunit">
    <text evidence="2">Monomer.</text>
</comment>
<dbReference type="CDD" id="cd03017">
    <property type="entry name" value="PRX_BCP"/>
    <property type="match status" value="1"/>
</dbReference>
<comment type="function">
    <text evidence="1">Thiol-specific peroxidase that catalyzes the reduction of hydrogen peroxide and organic hydroperoxides to water and alcohols, respectively. Plays a role in cell protection against oxidative stress by detoxifying peroxides and as sensor of hydrogen peroxide-mediated signaling events.</text>
</comment>
<comment type="caution">
    <text evidence="16">The sequence shown here is derived from an EMBL/GenBank/DDBJ whole genome shotgun (WGS) entry which is preliminary data.</text>
</comment>
<keyword evidence="17" id="KW-1185">Reference proteome</keyword>
<keyword evidence="6" id="KW-0560">Oxidoreductase</keyword>
<dbReference type="PANTHER" id="PTHR42801">
    <property type="entry name" value="THIOREDOXIN-DEPENDENT PEROXIDE REDUCTASE"/>
    <property type="match status" value="1"/>
</dbReference>
<dbReference type="OrthoDB" id="9812811at2"/>
<keyword evidence="8" id="KW-0676">Redox-active center</keyword>
<evidence type="ECO:0000313" key="16">
    <source>
        <dbReference type="EMBL" id="RXK12218.1"/>
    </source>
</evidence>
<dbReference type="GO" id="GO:0008379">
    <property type="term" value="F:thioredoxin peroxidase activity"/>
    <property type="evidence" value="ECO:0007669"/>
    <property type="project" value="TreeGrafter"/>
</dbReference>
<dbReference type="SUPFAM" id="SSF52833">
    <property type="entry name" value="Thioredoxin-like"/>
    <property type="match status" value="1"/>
</dbReference>
<evidence type="ECO:0000256" key="10">
    <source>
        <dbReference type="ARBA" id="ARBA00038489"/>
    </source>
</evidence>
<evidence type="ECO:0000256" key="6">
    <source>
        <dbReference type="ARBA" id="ARBA00023002"/>
    </source>
</evidence>
<reference evidence="16 17" key="1">
    <citation type="submission" date="2017-09" db="EMBL/GenBank/DDBJ databases">
        <title>Genomics of the genus Arcobacter.</title>
        <authorList>
            <person name="Perez-Cataluna A."/>
            <person name="Figueras M.J."/>
            <person name="Salas-Masso N."/>
        </authorList>
    </citation>
    <scope>NUCLEOTIDE SEQUENCE [LARGE SCALE GENOMIC DNA]</scope>
    <source>
        <strain evidence="16 17">F156-34</strain>
    </source>
</reference>
<sequence length="169" mass="19351">MIEIGQKAPEFCTPNQDDIEICSRDLIGKWIVLYFYPKDLTPGCTNEACDFTAAEAQFDDLDAVILGVSPDDSAKHRKFIEKYDLSITLLADTDKKMCEDYGVWQLKKFMGRENMGVVRSTFIIDPEGKIAEKWEKVSVRKKKTVKGEKIEVLHSDVVRDRLKELQEAK</sequence>
<evidence type="ECO:0000256" key="12">
    <source>
        <dbReference type="ARBA" id="ARBA00049091"/>
    </source>
</evidence>
<organism evidence="16 17">
    <name type="scientific">Halarcobacter mediterraneus</name>
    <dbReference type="NCBI Taxonomy" id="2023153"/>
    <lineage>
        <taxon>Bacteria</taxon>
        <taxon>Pseudomonadati</taxon>
        <taxon>Campylobacterota</taxon>
        <taxon>Epsilonproteobacteria</taxon>
        <taxon>Campylobacterales</taxon>
        <taxon>Arcobacteraceae</taxon>
        <taxon>Halarcobacter</taxon>
    </lineage>
</organism>
<proteinExistence type="inferred from homology"/>
<dbReference type="EMBL" id="NXIE01000004">
    <property type="protein sequence ID" value="RXK12218.1"/>
    <property type="molecule type" value="Genomic_DNA"/>
</dbReference>
<protein>
    <recommendedName>
        <fullName evidence="13">Putative peroxiredoxin bcp</fullName>
        <ecNumber evidence="3">1.11.1.24</ecNumber>
    </recommendedName>
    <alternativeName>
        <fullName evidence="14">Bacterioferritin comigratory protein homolog</fullName>
    </alternativeName>
    <alternativeName>
        <fullName evidence="9">Thioredoxin peroxidase</fullName>
    </alternativeName>
    <alternativeName>
        <fullName evidence="11">Thioredoxin-dependent peroxiredoxin Bcp</fullName>
    </alternativeName>
</protein>
<comment type="catalytic activity">
    <reaction evidence="12">
        <text>a hydroperoxide + [thioredoxin]-dithiol = an alcohol + [thioredoxin]-disulfide + H2O</text>
        <dbReference type="Rhea" id="RHEA:62620"/>
        <dbReference type="Rhea" id="RHEA-COMP:10698"/>
        <dbReference type="Rhea" id="RHEA-COMP:10700"/>
        <dbReference type="ChEBI" id="CHEBI:15377"/>
        <dbReference type="ChEBI" id="CHEBI:29950"/>
        <dbReference type="ChEBI" id="CHEBI:30879"/>
        <dbReference type="ChEBI" id="CHEBI:35924"/>
        <dbReference type="ChEBI" id="CHEBI:50058"/>
        <dbReference type="EC" id="1.11.1.24"/>
    </reaction>
</comment>
<evidence type="ECO:0000256" key="14">
    <source>
        <dbReference type="ARBA" id="ARBA00078138"/>
    </source>
</evidence>
<dbReference type="Pfam" id="PF00578">
    <property type="entry name" value="AhpC-TSA"/>
    <property type="match status" value="1"/>
</dbReference>
<gene>
    <name evidence="16" type="ORF">CP965_10595</name>
</gene>
<evidence type="ECO:0000313" key="17">
    <source>
        <dbReference type="Proteomes" id="UP000289718"/>
    </source>
</evidence>
<keyword evidence="5" id="KW-0049">Antioxidant</keyword>
<dbReference type="RefSeq" id="WP_129062084.1">
    <property type="nucleotide sequence ID" value="NZ_NXIE01000004.1"/>
</dbReference>
<dbReference type="PANTHER" id="PTHR42801:SF4">
    <property type="entry name" value="AHPC_TSA FAMILY PROTEIN"/>
    <property type="match status" value="1"/>
</dbReference>
<evidence type="ECO:0000259" key="15">
    <source>
        <dbReference type="PROSITE" id="PS51352"/>
    </source>
</evidence>
<evidence type="ECO:0000256" key="9">
    <source>
        <dbReference type="ARBA" id="ARBA00032824"/>
    </source>
</evidence>
<dbReference type="Proteomes" id="UP000289718">
    <property type="component" value="Unassembled WGS sequence"/>
</dbReference>
<evidence type="ECO:0000256" key="4">
    <source>
        <dbReference type="ARBA" id="ARBA00022559"/>
    </source>
</evidence>
<dbReference type="PROSITE" id="PS51352">
    <property type="entry name" value="THIOREDOXIN_2"/>
    <property type="match status" value="1"/>
</dbReference>
<evidence type="ECO:0000256" key="13">
    <source>
        <dbReference type="ARBA" id="ARBA00072587"/>
    </source>
</evidence>
<dbReference type="GO" id="GO:0034599">
    <property type="term" value="P:cellular response to oxidative stress"/>
    <property type="evidence" value="ECO:0007669"/>
    <property type="project" value="TreeGrafter"/>
</dbReference>
<feature type="domain" description="Thioredoxin" evidence="15">
    <location>
        <begin position="2"/>
        <end position="167"/>
    </location>
</feature>
<dbReference type="InterPro" id="IPR050924">
    <property type="entry name" value="Peroxiredoxin_BCP/PrxQ"/>
</dbReference>
<dbReference type="InterPro" id="IPR000866">
    <property type="entry name" value="AhpC/TSA"/>
</dbReference>
<evidence type="ECO:0000256" key="2">
    <source>
        <dbReference type="ARBA" id="ARBA00011245"/>
    </source>
</evidence>
<evidence type="ECO:0000256" key="5">
    <source>
        <dbReference type="ARBA" id="ARBA00022862"/>
    </source>
</evidence>
<evidence type="ECO:0000256" key="11">
    <source>
        <dbReference type="ARBA" id="ARBA00042639"/>
    </source>
</evidence>
<keyword evidence="4" id="KW-0575">Peroxidase</keyword>
<keyword evidence="7" id="KW-1015">Disulfide bond</keyword>
<dbReference type="EC" id="1.11.1.24" evidence="3"/>
<dbReference type="AlphaFoldDB" id="A0A4Q1ASX2"/>
<accession>A0A4Q1ASX2</accession>
<name>A0A4Q1ASX2_9BACT</name>
<dbReference type="GO" id="GO:0045454">
    <property type="term" value="P:cell redox homeostasis"/>
    <property type="evidence" value="ECO:0007669"/>
    <property type="project" value="TreeGrafter"/>
</dbReference>
<dbReference type="Gene3D" id="3.40.30.10">
    <property type="entry name" value="Glutaredoxin"/>
    <property type="match status" value="1"/>
</dbReference>
<dbReference type="InterPro" id="IPR013766">
    <property type="entry name" value="Thioredoxin_domain"/>
</dbReference>
<dbReference type="FunFam" id="3.40.30.10:FF:000007">
    <property type="entry name" value="Thioredoxin-dependent thiol peroxidase"/>
    <property type="match status" value="1"/>
</dbReference>
<evidence type="ECO:0000256" key="8">
    <source>
        <dbReference type="ARBA" id="ARBA00023284"/>
    </source>
</evidence>